<evidence type="ECO:0000313" key="2">
    <source>
        <dbReference type="EMBL" id="KAJ8321538.1"/>
    </source>
</evidence>
<dbReference type="EMBL" id="JARBDR010000095">
    <property type="protein sequence ID" value="KAJ8321384.1"/>
    <property type="molecule type" value="Genomic_DNA"/>
</dbReference>
<name>A0ABQ9G0R0_TEGGR</name>
<dbReference type="EMBL" id="JARBDR010000039">
    <property type="protein sequence ID" value="KAJ8321538.1"/>
    <property type="molecule type" value="Genomic_DNA"/>
</dbReference>
<comment type="caution">
    <text evidence="2">The sequence shown here is derived from an EMBL/GenBank/DDBJ whole genome shotgun (WGS) entry which is preliminary data.</text>
</comment>
<gene>
    <name evidence="2" type="ORF">KUTeg_000909</name>
    <name evidence="1" type="ORF">KUTeg_001066</name>
</gene>
<evidence type="ECO:0000313" key="1">
    <source>
        <dbReference type="EMBL" id="KAJ8321384.1"/>
    </source>
</evidence>
<proteinExistence type="predicted"/>
<keyword evidence="3" id="KW-1185">Reference proteome</keyword>
<accession>A0ABQ9G0R0</accession>
<organism evidence="2 3">
    <name type="scientific">Tegillarca granosa</name>
    <name type="common">Malaysian cockle</name>
    <name type="synonym">Anadara granosa</name>
    <dbReference type="NCBI Taxonomy" id="220873"/>
    <lineage>
        <taxon>Eukaryota</taxon>
        <taxon>Metazoa</taxon>
        <taxon>Spiralia</taxon>
        <taxon>Lophotrochozoa</taxon>
        <taxon>Mollusca</taxon>
        <taxon>Bivalvia</taxon>
        <taxon>Autobranchia</taxon>
        <taxon>Pteriomorphia</taxon>
        <taxon>Arcoida</taxon>
        <taxon>Arcoidea</taxon>
        <taxon>Arcidae</taxon>
        <taxon>Tegillarca</taxon>
    </lineage>
</organism>
<sequence>MTTANGIFHKDRVVQSQSNPLLMMSLMGGRSGGGFGSGLMKIMNNPFLLCKETETVVRIPCRRNPKICDFISIKEYRVPNLMSCSPMGFKVGDKRRREISKNVRSAVVRTPLTFPNLDYVWS</sequence>
<evidence type="ECO:0000313" key="3">
    <source>
        <dbReference type="Proteomes" id="UP001217089"/>
    </source>
</evidence>
<reference evidence="2 3" key="1">
    <citation type="submission" date="2022-12" db="EMBL/GenBank/DDBJ databases">
        <title>Chromosome-level genome of Tegillarca granosa.</title>
        <authorList>
            <person name="Kim J."/>
        </authorList>
    </citation>
    <scope>NUCLEOTIDE SEQUENCE [LARGE SCALE GENOMIC DNA]</scope>
    <source>
        <strain evidence="2">Teg-2019</strain>
        <tissue evidence="2">Adductor muscle</tissue>
    </source>
</reference>
<dbReference type="Proteomes" id="UP001217089">
    <property type="component" value="Unassembled WGS sequence"/>
</dbReference>
<protein>
    <submittedName>
        <fullName evidence="2">Uncharacterized protein</fullName>
    </submittedName>
</protein>